<name>A0A120KNB8_9BACT</name>
<proteinExistence type="predicted"/>
<protein>
    <recommendedName>
        <fullName evidence="2">DUF2062 domain-containing protein</fullName>
    </recommendedName>
</protein>
<dbReference type="Pfam" id="PF09835">
    <property type="entry name" value="DUF2062"/>
    <property type="match status" value="1"/>
</dbReference>
<organism evidence="3 4">
    <name type="scientific">Desulfomicrobium orale DSM 12838</name>
    <dbReference type="NCBI Taxonomy" id="888061"/>
    <lineage>
        <taxon>Bacteria</taxon>
        <taxon>Pseudomonadati</taxon>
        <taxon>Thermodesulfobacteriota</taxon>
        <taxon>Desulfovibrionia</taxon>
        <taxon>Desulfovibrionales</taxon>
        <taxon>Desulfomicrobiaceae</taxon>
        <taxon>Desulfomicrobium</taxon>
    </lineage>
</organism>
<dbReference type="OrthoDB" id="9794343at2"/>
<dbReference type="Proteomes" id="UP000063964">
    <property type="component" value="Chromosome"/>
</dbReference>
<sequence>MDTFWMKLARPVRYAWLRIVRIKAPAESVALGLAVGVFIGALPFLSLQMFLAVSLALLLRGNPVAAALGTWWSNPLNWAIIFPLFYMLGKLFIPGPVVEVSIHELIHMPIMDLLHRGGKWILITTLGGVIAGLPLAVLTYFLSLRGVRLYHDSRARRKRERQSRALHKRR</sequence>
<keyword evidence="4" id="KW-1185">Reference proteome</keyword>
<dbReference type="PANTHER" id="PTHR40547">
    <property type="entry name" value="SLL0298 PROTEIN"/>
    <property type="match status" value="1"/>
</dbReference>
<feature type="transmembrane region" description="Helical" evidence="1">
    <location>
        <begin position="120"/>
        <end position="142"/>
    </location>
</feature>
<dbReference type="STRING" id="888061.AXF15_11660"/>
<evidence type="ECO:0000313" key="4">
    <source>
        <dbReference type="Proteomes" id="UP000063964"/>
    </source>
</evidence>
<dbReference type="KEGG" id="doa:AXF15_11660"/>
<dbReference type="PANTHER" id="PTHR40547:SF1">
    <property type="entry name" value="SLL0298 PROTEIN"/>
    <property type="match status" value="1"/>
</dbReference>
<accession>A0A120KNB8</accession>
<feature type="transmembrane region" description="Helical" evidence="1">
    <location>
        <begin position="78"/>
        <end position="100"/>
    </location>
</feature>
<gene>
    <name evidence="3" type="ORF">AXF15_11660</name>
</gene>
<dbReference type="RefSeq" id="WP_066607713.1">
    <property type="nucleotide sequence ID" value="NZ_CP014230.1"/>
</dbReference>
<keyword evidence="1" id="KW-0812">Transmembrane</keyword>
<dbReference type="EMBL" id="CP014230">
    <property type="protein sequence ID" value="AMD93691.1"/>
    <property type="molecule type" value="Genomic_DNA"/>
</dbReference>
<keyword evidence="1" id="KW-1133">Transmembrane helix</keyword>
<feature type="transmembrane region" description="Helical" evidence="1">
    <location>
        <begin position="29"/>
        <end position="58"/>
    </location>
</feature>
<feature type="domain" description="DUF2062" evidence="2">
    <location>
        <begin position="10"/>
        <end position="155"/>
    </location>
</feature>
<keyword evidence="1" id="KW-0472">Membrane</keyword>
<evidence type="ECO:0000259" key="2">
    <source>
        <dbReference type="Pfam" id="PF09835"/>
    </source>
</evidence>
<dbReference type="InterPro" id="IPR018639">
    <property type="entry name" value="DUF2062"/>
</dbReference>
<evidence type="ECO:0000256" key="1">
    <source>
        <dbReference type="SAM" id="Phobius"/>
    </source>
</evidence>
<reference evidence="4" key="1">
    <citation type="submission" date="2016-02" db="EMBL/GenBank/DDBJ databases">
        <authorList>
            <person name="Holder M.E."/>
            <person name="Ajami N.J."/>
            <person name="Petrosino J.F."/>
        </authorList>
    </citation>
    <scope>NUCLEOTIDE SEQUENCE [LARGE SCALE GENOMIC DNA]</scope>
    <source>
        <strain evidence="4">DSM 12838</strain>
    </source>
</reference>
<evidence type="ECO:0000313" key="3">
    <source>
        <dbReference type="EMBL" id="AMD93691.1"/>
    </source>
</evidence>
<dbReference type="AlphaFoldDB" id="A0A120KNB8"/>